<comment type="caution">
    <text evidence="1">The sequence shown here is derived from an EMBL/GenBank/DDBJ whole genome shotgun (WGS) entry which is preliminary data.</text>
</comment>
<dbReference type="AlphaFoldDB" id="A0A849L4M2"/>
<dbReference type="Proteomes" id="UP000572377">
    <property type="component" value="Unassembled WGS sequence"/>
</dbReference>
<dbReference type="EMBL" id="JABFBC010000002">
    <property type="protein sequence ID" value="NNU81150.1"/>
    <property type="molecule type" value="Genomic_DNA"/>
</dbReference>
<proteinExistence type="predicted"/>
<sequence length="122" mass="12726">MEDRKLAALAERIEAADALDAHLAREAAHALDEIFAGRGLLEALRADGAAGTDAVLRLIDLALPGWQVRLSGTAHGPGGRWTCTLREVGLRDDDESIGVGKGTHPAQALMAALLLSAARRGA</sequence>
<reference evidence="1 2" key="1">
    <citation type="submission" date="2020-05" db="EMBL/GenBank/DDBJ databases">
        <title>Gimesia benthica sp. nov., a novel planctomycete isolated from a deep-sea water sample of the Northwest Indian Ocean.</title>
        <authorList>
            <person name="Wang J."/>
            <person name="Ruan C."/>
            <person name="Song L."/>
            <person name="Zhu Y."/>
            <person name="Li A."/>
            <person name="Zheng X."/>
            <person name="Wang L."/>
            <person name="Lu Z."/>
            <person name="Huang Y."/>
            <person name="Du W."/>
            <person name="Zhou Y."/>
            <person name="Huang L."/>
            <person name="Dai X."/>
        </authorList>
    </citation>
    <scope>NUCLEOTIDE SEQUENCE [LARGE SCALE GENOMIC DNA]</scope>
    <source>
        <strain evidence="1 2">YYQ-30</strain>
    </source>
</reference>
<gene>
    <name evidence="1" type="ORF">HMH01_11960</name>
</gene>
<organism evidence="1 2">
    <name type="scientific">Halovulum dunhuangense</name>
    <dbReference type="NCBI Taxonomy" id="1505036"/>
    <lineage>
        <taxon>Bacteria</taxon>
        <taxon>Pseudomonadati</taxon>
        <taxon>Pseudomonadota</taxon>
        <taxon>Alphaproteobacteria</taxon>
        <taxon>Rhodobacterales</taxon>
        <taxon>Paracoccaceae</taxon>
        <taxon>Halovulum</taxon>
    </lineage>
</organism>
<evidence type="ECO:0000313" key="1">
    <source>
        <dbReference type="EMBL" id="NNU81150.1"/>
    </source>
</evidence>
<protein>
    <submittedName>
        <fullName evidence="1">Uncharacterized protein</fullName>
    </submittedName>
</protein>
<evidence type="ECO:0000313" key="2">
    <source>
        <dbReference type="Proteomes" id="UP000572377"/>
    </source>
</evidence>
<name>A0A849L4M2_9RHOB</name>
<accession>A0A849L4M2</accession>
<dbReference type="RefSeq" id="WP_171325852.1">
    <property type="nucleotide sequence ID" value="NZ_JABFBC010000002.1"/>
</dbReference>
<keyword evidence="2" id="KW-1185">Reference proteome</keyword>